<gene>
    <name evidence="2" type="ORF">G5C66_22770</name>
</gene>
<dbReference type="GO" id="GO:0008757">
    <property type="term" value="F:S-adenosylmethionine-dependent methyltransferase activity"/>
    <property type="evidence" value="ECO:0007669"/>
    <property type="project" value="InterPro"/>
</dbReference>
<dbReference type="CDD" id="cd02440">
    <property type="entry name" value="AdoMet_MTases"/>
    <property type="match status" value="1"/>
</dbReference>
<keyword evidence="2" id="KW-0489">Methyltransferase</keyword>
<accession>A0A6M1RH53</accession>
<sequence length="255" mass="28182">MLTVDFDRLGLKAGERVLDMGAGGGRHAFEMYRRGADVIAFDQDAEELAKVSEWFFAMRDEVPAGANAEVKEGDALSLPFADGEFDRVVAAEVLEHIHHDVDAIKELVRVLRPGGTMAISVPRWLPEVVNWKLSADYHNTTGGHIRIYTDHELIDKVTKAGRPNDGTPGEAMIFEGKSYAHGLHAPYWWLKSAVGVDNDKHPLVKAYHQVLVWEIMKNPLPLRLAGKVLDPVIGKSMVLYFRKPGPIATDPTPAG</sequence>
<proteinExistence type="predicted"/>
<dbReference type="SUPFAM" id="SSF53335">
    <property type="entry name" value="S-adenosyl-L-methionine-dependent methyltransferases"/>
    <property type="match status" value="1"/>
</dbReference>
<dbReference type="AlphaFoldDB" id="A0A6M1RH53"/>
<reference evidence="2 3" key="1">
    <citation type="submission" date="2020-02" db="EMBL/GenBank/DDBJ databases">
        <title>Whole-genome analyses of novel actinobacteria.</title>
        <authorList>
            <person name="Sahin N."/>
        </authorList>
    </citation>
    <scope>NUCLEOTIDE SEQUENCE [LARGE SCALE GENOMIC DNA]</scope>
    <source>
        <strain evidence="2 3">KC13</strain>
    </source>
</reference>
<organism evidence="2 3">
    <name type="scientific">Nocardioides turkmenicus</name>
    <dbReference type="NCBI Taxonomy" id="2711220"/>
    <lineage>
        <taxon>Bacteria</taxon>
        <taxon>Bacillati</taxon>
        <taxon>Actinomycetota</taxon>
        <taxon>Actinomycetes</taxon>
        <taxon>Propionibacteriales</taxon>
        <taxon>Nocardioidaceae</taxon>
        <taxon>Nocardioides</taxon>
    </lineage>
</organism>
<dbReference type="GO" id="GO:0032259">
    <property type="term" value="P:methylation"/>
    <property type="evidence" value="ECO:0007669"/>
    <property type="project" value="UniProtKB-KW"/>
</dbReference>
<dbReference type="Gene3D" id="3.40.50.150">
    <property type="entry name" value="Vaccinia Virus protein VP39"/>
    <property type="match status" value="1"/>
</dbReference>
<feature type="domain" description="Methyltransferase type 11" evidence="1">
    <location>
        <begin position="18"/>
        <end position="119"/>
    </location>
</feature>
<dbReference type="PANTHER" id="PTHR43591:SF24">
    <property type="entry name" value="2-METHOXY-6-POLYPRENYL-1,4-BENZOQUINOL METHYLASE, MITOCHONDRIAL"/>
    <property type="match status" value="1"/>
</dbReference>
<protein>
    <submittedName>
        <fullName evidence="2">Class I SAM-dependent methyltransferase</fullName>
    </submittedName>
</protein>
<dbReference type="RefSeq" id="WP_165113423.1">
    <property type="nucleotide sequence ID" value="NZ_JAALAA010000026.1"/>
</dbReference>
<comment type="caution">
    <text evidence="2">The sequence shown here is derived from an EMBL/GenBank/DDBJ whole genome shotgun (WGS) entry which is preliminary data.</text>
</comment>
<dbReference type="InterPro" id="IPR013216">
    <property type="entry name" value="Methyltransf_11"/>
</dbReference>
<evidence type="ECO:0000313" key="2">
    <source>
        <dbReference type="EMBL" id="NGN95547.1"/>
    </source>
</evidence>
<dbReference type="Proteomes" id="UP000483261">
    <property type="component" value="Unassembled WGS sequence"/>
</dbReference>
<dbReference type="Pfam" id="PF08241">
    <property type="entry name" value="Methyltransf_11"/>
    <property type="match status" value="1"/>
</dbReference>
<name>A0A6M1RH53_9ACTN</name>
<dbReference type="EMBL" id="JAALAA010000026">
    <property type="protein sequence ID" value="NGN95547.1"/>
    <property type="molecule type" value="Genomic_DNA"/>
</dbReference>
<keyword evidence="2" id="KW-0808">Transferase</keyword>
<dbReference type="PANTHER" id="PTHR43591">
    <property type="entry name" value="METHYLTRANSFERASE"/>
    <property type="match status" value="1"/>
</dbReference>
<evidence type="ECO:0000259" key="1">
    <source>
        <dbReference type="Pfam" id="PF08241"/>
    </source>
</evidence>
<keyword evidence="3" id="KW-1185">Reference proteome</keyword>
<dbReference type="InterPro" id="IPR029063">
    <property type="entry name" value="SAM-dependent_MTases_sf"/>
</dbReference>
<evidence type="ECO:0000313" key="3">
    <source>
        <dbReference type="Proteomes" id="UP000483261"/>
    </source>
</evidence>